<feature type="signal peptide" evidence="1">
    <location>
        <begin position="1"/>
        <end position="26"/>
    </location>
</feature>
<dbReference type="Proteomes" id="UP001374893">
    <property type="component" value="Chromosome"/>
</dbReference>
<evidence type="ECO:0000313" key="2">
    <source>
        <dbReference type="EMBL" id="BCX48051.1"/>
    </source>
</evidence>
<keyword evidence="3" id="KW-1185">Reference proteome</keyword>
<reference evidence="2 3" key="1">
    <citation type="submission" date="2021-06" db="EMBL/GenBank/DDBJ databases">
        <title>Complete genome of Haloferula helveola possessing various polysaccharide degrading enzymes.</title>
        <authorList>
            <person name="Takami H."/>
            <person name="Huang C."/>
            <person name="Hamasaki K."/>
        </authorList>
    </citation>
    <scope>NUCLEOTIDE SEQUENCE [LARGE SCALE GENOMIC DNA]</scope>
    <source>
        <strain evidence="2 3">CN-1</strain>
    </source>
</reference>
<accession>A0ABM7RC86</accession>
<evidence type="ECO:0000256" key="1">
    <source>
        <dbReference type="SAM" id="SignalP"/>
    </source>
</evidence>
<organism evidence="2 3">
    <name type="scientific">Haloferula helveola</name>
    <dbReference type="NCBI Taxonomy" id="490095"/>
    <lineage>
        <taxon>Bacteria</taxon>
        <taxon>Pseudomonadati</taxon>
        <taxon>Verrucomicrobiota</taxon>
        <taxon>Verrucomicrobiia</taxon>
        <taxon>Verrucomicrobiales</taxon>
        <taxon>Verrucomicrobiaceae</taxon>
        <taxon>Haloferula</taxon>
    </lineage>
</organism>
<feature type="chain" id="PRO_5045075220" evidence="1">
    <location>
        <begin position="27"/>
        <end position="146"/>
    </location>
</feature>
<dbReference type="RefSeq" id="WP_338690603.1">
    <property type="nucleotide sequence ID" value="NZ_AP024702.1"/>
</dbReference>
<name>A0ABM7RC86_9BACT</name>
<gene>
    <name evidence="2" type="ORF">HAHE_19590</name>
</gene>
<evidence type="ECO:0000313" key="3">
    <source>
        <dbReference type="Proteomes" id="UP001374893"/>
    </source>
</evidence>
<sequence length="146" mass="15555">MSIPLTPIVVAVVLCGCMSFTSCGTAEPRFTGPSALETGHWYRARTNPPTYYPKGLPREAPTGYRQGSWVYAGDSAGTRFFIPDRGSADLSSRELTSEALAAMAPEKKARLGEELDEEDTESAVESAIETASLLLLYSAGGLAGYP</sequence>
<keyword evidence="1" id="KW-0732">Signal</keyword>
<proteinExistence type="predicted"/>
<dbReference type="EMBL" id="AP024702">
    <property type="protein sequence ID" value="BCX48051.1"/>
    <property type="molecule type" value="Genomic_DNA"/>
</dbReference>
<protein>
    <submittedName>
        <fullName evidence="2">Uncharacterized protein</fullName>
    </submittedName>
</protein>